<dbReference type="AlphaFoldDB" id="A0A1A3H4H9"/>
<name>A0A1A3H4H9_MYCMU</name>
<organism evidence="1 2">
    <name type="scientific">Mycolicibacterium mucogenicum</name>
    <name type="common">Mycobacterium mucogenicum</name>
    <dbReference type="NCBI Taxonomy" id="56689"/>
    <lineage>
        <taxon>Bacteria</taxon>
        <taxon>Bacillati</taxon>
        <taxon>Actinomycetota</taxon>
        <taxon>Actinomycetes</taxon>
        <taxon>Mycobacteriales</taxon>
        <taxon>Mycobacteriaceae</taxon>
        <taxon>Mycolicibacterium</taxon>
    </lineage>
</organism>
<proteinExistence type="predicted"/>
<gene>
    <name evidence="1" type="ORF">A5630_20725</name>
</gene>
<protein>
    <submittedName>
        <fullName evidence="1">Uncharacterized protein</fullName>
    </submittedName>
</protein>
<evidence type="ECO:0000313" key="2">
    <source>
        <dbReference type="Proteomes" id="UP000093898"/>
    </source>
</evidence>
<dbReference type="EMBL" id="LZLC01000099">
    <property type="protein sequence ID" value="OBJ42539.1"/>
    <property type="molecule type" value="Genomic_DNA"/>
</dbReference>
<evidence type="ECO:0000313" key="1">
    <source>
        <dbReference type="EMBL" id="OBJ42539.1"/>
    </source>
</evidence>
<reference evidence="2" key="1">
    <citation type="submission" date="2016-06" db="EMBL/GenBank/DDBJ databases">
        <authorList>
            <person name="Sutton G."/>
            <person name="Brinkac L."/>
            <person name="Sanka R."/>
            <person name="Adams M."/>
            <person name="Lau E."/>
            <person name="Garcia-Basteiro A."/>
            <person name="Lopez-Varela E."/>
            <person name="Palencia S."/>
        </authorList>
    </citation>
    <scope>NUCLEOTIDE SEQUENCE [LARGE SCALE GENOMIC DNA]</scope>
    <source>
        <strain evidence="2">1127319.6</strain>
    </source>
</reference>
<dbReference type="Proteomes" id="UP000093898">
    <property type="component" value="Unassembled WGS sequence"/>
</dbReference>
<comment type="caution">
    <text evidence="1">The sequence shown here is derived from an EMBL/GenBank/DDBJ whole genome shotgun (WGS) entry which is preliminary data.</text>
</comment>
<accession>A0A1A3H4H9</accession>
<sequence length="88" mass="9266">MGVSVDCGAAAVAVLVDEAGVVLGAELVELCEQPCQKAKMIMPSTTTPPRCPSVSLLTRRSVAPHDHTGSSIQPTGSFSGDRFFRMNF</sequence>